<accession>A0A2V3ZUC1</accession>
<sequence length="246" mass="27475">MKPEDDVISLVDAAVIFVRRWIAFAIVFLVVVAIGIGYAFTLKSTVNVVYTTTIEPAVLPGKNNNPATLLTLIKTKWMAEAKEEYRERHGNHLAPVHPAQVQGTRLIEVVSRGANLQKEAVVDSHRALAELVVREQNAELDTRMGLFEEQLQSVEAVIQGAKNLPRPFEIRLKVNLEQKIQSGERAEILMLANEQRSVNHDPSRKRVIAVSVIIGLLLGFMAPFILEFACQVRSRLRELRAEQAGP</sequence>
<keyword evidence="1" id="KW-1133">Transmembrane helix</keyword>
<feature type="transmembrane region" description="Helical" evidence="1">
    <location>
        <begin position="207"/>
        <end position="230"/>
    </location>
</feature>
<evidence type="ECO:0000313" key="2">
    <source>
        <dbReference type="EMBL" id="PXX88884.1"/>
    </source>
</evidence>
<reference evidence="3" key="1">
    <citation type="submission" date="2018-05" db="EMBL/GenBank/DDBJ databases">
        <authorList>
            <person name="Lu D."/>
        </authorList>
    </citation>
    <scope>NUCLEOTIDE SEQUENCE [LARGE SCALE GENOMIC DNA]</scope>
    <source>
        <strain evidence="3">F01</strain>
    </source>
</reference>
<keyword evidence="3" id="KW-1185">Reference proteome</keyword>
<proteinExistence type="predicted"/>
<evidence type="ECO:0000256" key="1">
    <source>
        <dbReference type="SAM" id="Phobius"/>
    </source>
</evidence>
<organism evidence="2 3">
    <name type="scientific">Marinobacter vulgaris</name>
    <dbReference type="NCBI Taxonomy" id="1928331"/>
    <lineage>
        <taxon>Bacteria</taxon>
        <taxon>Pseudomonadati</taxon>
        <taxon>Pseudomonadota</taxon>
        <taxon>Gammaproteobacteria</taxon>
        <taxon>Pseudomonadales</taxon>
        <taxon>Marinobacteraceae</taxon>
        <taxon>Marinobacter</taxon>
    </lineage>
</organism>
<dbReference type="Proteomes" id="UP000253987">
    <property type="component" value="Unassembled WGS sequence"/>
</dbReference>
<name>A0A2V3ZUC1_9GAMM</name>
<keyword evidence="1" id="KW-0472">Membrane</keyword>
<dbReference type="EMBL" id="QFWX01000010">
    <property type="protein sequence ID" value="PXX88884.1"/>
    <property type="molecule type" value="Genomic_DNA"/>
</dbReference>
<comment type="caution">
    <text evidence="2">The sequence shown here is derived from an EMBL/GenBank/DDBJ whole genome shotgun (WGS) entry which is preliminary data.</text>
</comment>
<evidence type="ECO:0000313" key="3">
    <source>
        <dbReference type="Proteomes" id="UP000253987"/>
    </source>
</evidence>
<evidence type="ECO:0008006" key="4">
    <source>
        <dbReference type="Google" id="ProtNLM"/>
    </source>
</evidence>
<protein>
    <recommendedName>
        <fullName evidence="4">Lipopolysaccharide biosynthesis protein</fullName>
    </recommendedName>
</protein>
<dbReference type="AlphaFoldDB" id="A0A2V3ZUC1"/>
<feature type="transmembrane region" description="Helical" evidence="1">
    <location>
        <begin position="21"/>
        <end position="40"/>
    </location>
</feature>
<keyword evidence="1" id="KW-0812">Transmembrane</keyword>
<gene>
    <name evidence="2" type="ORF">DIT71_16995</name>
</gene>
<dbReference type="RefSeq" id="WP_114614426.1">
    <property type="nucleotide sequence ID" value="NZ_QFWX01000010.1"/>
</dbReference>
<reference evidence="2 3" key="2">
    <citation type="submission" date="2018-06" db="EMBL/GenBank/DDBJ databases">
        <title>Marinobactersediminissp. nov, a moderately halophilic bacterium isolated from marine solar saltern.</title>
        <authorList>
            <person name="Zhang Y."/>
        </authorList>
    </citation>
    <scope>NUCLEOTIDE SEQUENCE [LARGE SCALE GENOMIC DNA]</scope>
    <source>
        <strain evidence="2 3">F01</strain>
    </source>
</reference>